<dbReference type="InterPro" id="IPR011712">
    <property type="entry name" value="Sig_transdc_His_kin_sub3_dim/P"/>
</dbReference>
<keyword evidence="8" id="KW-0902">Two-component regulatory system</keyword>
<keyword evidence="10" id="KW-0472">Membrane</keyword>
<reference evidence="13" key="1">
    <citation type="journal article" date="2019" name="Int. J. Syst. Evol. Microbiol.">
        <title>The Global Catalogue of Microorganisms (GCM) 10K type strain sequencing project: providing services to taxonomists for standard genome sequencing and annotation.</title>
        <authorList>
            <consortium name="The Broad Institute Genomics Platform"/>
            <consortium name="The Broad Institute Genome Sequencing Center for Infectious Disease"/>
            <person name="Wu L."/>
            <person name="Ma J."/>
        </authorList>
    </citation>
    <scope>NUCLEOTIDE SEQUENCE [LARGE SCALE GENOMIC DNA]</scope>
    <source>
        <strain evidence="13">CCM 7043</strain>
    </source>
</reference>
<sequence length="465" mass="49062">MTTMTLDRSSRHGVPPGRTWLLTAPLSSATWRAYGYLWLMLLLAPFAFAYVLFTIAFTAVTAVTVVGLFSAGWLVVGGRSWGATYRGLLRDLLDTDVRAPLPRRSHSGFWRTLGGLLGDAAGWRALLFMVVSLPVSLAGLVASTAFLVLGLGSVTYWSWFRLLPAELAMDDFWHTLPGLVLVAGGGLLGLLLWPWVQWLSVTLLKILATALLGPTSASLRIAELEGSRAGAVEDADARLRRIERDLHDGTQARLVAVGMQLGEAREQLVSGGTDAVAELLEVAHSSTKDALAELRELARGIHPPALDSGLVVALETLAARAPLPVRVQVDPGVEAPGRLAPAIESIVYFSIAELVTNAAKHSRASGVEVQVDTGTRGETGVLRIRVRDDGRGGASVVPPDGSGLRSGLTGLTERVRSVDGTLDLSSPPGGPTLVTITLPATRASRARTAPATGATTTSTDRGVTA</sequence>
<proteinExistence type="predicted"/>
<dbReference type="InterPro" id="IPR036890">
    <property type="entry name" value="HATPase_C_sf"/>
</dbReference>
<name>A0ABW4VFU5_9MICO</name>
<dbReference type="Gene3D" id="3.30.565.10">
    <property type="entry name" value="Histidine kinase-like ATPase, C-terminal domain"/>
    <property type="match status" value="1"/>
</dbReference>
<keyword evidence="5" id="KW-0547">Nucleotide-binding</keyword>
<dbReference type="GO" id="GO:0016301">
    <property type="term" value="F:kinase activity"/>
    <property type="evidence" value="ECO:0007669"/>
    <property type="project" value="UniProtKB-KW"/>
</dbReference>
<feature type="transmembrane region" description="Helical" evidence="10">
    <location>
        <begin position="137"/>
        <end position="160"/>
    </location>
</feature>
<evidence type="ECO:0000313" key="13">
    <source>
        <dbReference type="Proteomes" id="UP001597338"/>
    </source>
</evidence>
<keyword evidence="7" id="KW-0067">ATP-binding</keyword>
<dbReference type="EMBL" id="JBHUHF010000001">
    <property type="protein sequence ID" value="MFD2028826.1"/>
    <property type="molecule type" value="Genomic_DNA"/>
</dbReference>
<dbReference type="Pfam" id="PF02518">
    <property type="entry name" value="HATPase_c"/>
    <property type="match status" value="1"/>
</dbReference>
<feature type="region of interest" description="Disordered" evidence="9">
    <location>
        <begin position="444"/>
        <end position="465"/>
    </location>
</feature>
<dbReference type="InterPro" id="IPR003594">
    <property type="entry name" value="HATPase_dom"/>
</dbReference>
<evidence type="ECO:0000256" key="5">
    <source>
        <dbReference type="ARBA" id="ARBA00022741"/>
    </source>
</evidence>
<dbReference type="RefSeq" id="WP_377200489.1">
    <property type="nucleotide sequence ID" value="NZ_JBHUHF010000001.1"/>
</dbReference>
<dbReference type="Proteomes" id="UP001597338">
    <property type="component" value="Unassembled WGS sequence"/>
</dbReference>
<comment type="caution">
    <text evidence="12">The sequence shown here is derived from an EMBL/GenBank/DDBJ whole genome shotgun (WGS) entry which is preliminary data.</text>
</comment>
<feature type="transmembrane region" description="Helical" evidence="10">
    <location>
        <begin position="47"/>
        <end position="76"/>
    </location>
</feature>
<dbReference type="PANTHER" id="PTHR24421:SF10">
    <property type="entry name" value="NITRATE_NITRITE SENSOR PROTEIN NARQ"/>
    <property type="match status" value="1"/>
</dbReference>
<evidence type="ECO:0000313" key="12">
    <source>
        <dbReference type="EMBL" id="MFD2028826.1"/>
    </source>
</evidence>
<dbReference type="SMART" id="SM00387">
    <property type="entry name" value="HATPase_c"/>
    <property type="match status" value="1"/>
</dbReference>
<dbReference type="EC" id="2.7.13.3" evidence="2"/>
<evidence type="ECO:0000256" key="9">
    <source>
        <dbReference type="SAM" id="MobiDB-lite"/>
    </source>
</evidence>
<dbReference type="Pfam" id="PF13796">
    <property type="entry name" value="Sensor"/>
    <property type="match status" value="1"/>
</dbReference>
<evidence type="ECO:0000256" key="6">
    <source>
        <dbReference type="ARBA" id="ARBA00022777"/>
    </source>
</evidence>
<feature type="transmembrane region" description="Helical" evidence="10">
    <location>
        <begin position="172"/>
        <end position="192"/>
    </location>
</feature>
<dbReference type="InterPro" id="IPR025828">
    <property type="entry name" value="Put_sensor_dom"/>
</dbReference>
<protein>
    <recommendedName>
        <fullName evidence="2">histidine kinase</fullName>
        <ecNumber evidence="2">2.7.13.3</ecNumber>
    </recommendedName>
</protein>
<keyword evidence="10" id="KW-1133">Transmembrane helix</keyword>
<dbReference type="InterPro" id="IPR050482">
    <property type="entry name" value="Sensor_HK_TwoCompSys"/>
</dbReference>
<keyword evidence="10" id="KW-0812">Transmembrane</keyword>
<gene>
    <name evidence="12" type="ORF">ACFSL2_25310</name>
</gene>
<evidence type="ECO:0000256" key="1">
    <source>
        <dbReference type="ARBA" id="ARBA00000085"/>
    </source>
</evidence>
<comment type="catalytic activity">
    <reaction evidence="1">
        <text>ATP + protein L-histidine = ADP + protein N-phospho-L-histidine.</text>
        <dbReference type="EC" id="2.7.13.3"/>
    </reaction>
</comment>
<evidence type="ECO:0000256" key="3">
    <source>
        <dbReference type="ARBA" id="ARBA00022553"/>
    </source>
</evidence>
<evidence type="ECO:0000256" key="8">
    <source>
        <dbReference type="ARBA" id="ARBA00023012"/>
    </source>
</evidence>
<keyword evidence="6 12" id="KW-0418">Kinase</keyword>
<dbReference type="SUPFAM" id="SSF55874">
    <property type="entry name" value="ATPase domain of HSP90 chaperone/DNA topoisomerase II/histidine kinase"/>
    <property type="match status" value="1"/>
</dbReference>
<evidence type="ECO:0000256" key="10">
    <source>
        <dbReference type="SAM" id="Phobius"/>
    </source>
</evidence>
<keyword evidence="3" id="KW-0597">Phosphoprotein</keyword>
<accession>A0ABW4VFU5</accession>
<dbReference type="Gene3D" id="1.20.5.1930">
    <property type="match status" value="1"/>
</dbReference>
<dbReference type="Pfam" id="PF07730">
    <property type="entry name" value="HisKA_3"/>
    <property type="match status" value="1"/>
</dbReference>
<keyword evidence="13" id="KW-1185">Reference proteome</keyword>
<evidence type="ECO:0000259" key="11">
    <source>
        <dbReference type="SMART" id="SM00387"/>
    </source>
</evidence>
<organism evidence="12 13">
    <name type="scientific">Promicromonospora aerolata</name>
    <dbReference type="NCBI Taxonomy" id="195749"/>
    <lineage>
        <taxon>Bacteria</taxon>
        <taxon>Bacillati</taxon>
        <taxon>Actinomycetota</taxon>
        <taxon>Actinomycetes</taxon>
        <taxon>Micrococcales</taxon>
        <taxon>Promicromonosporaceae</taxon>
        <taxon>Promicromonospora</taxon>
    </lineage>
</organism>
<evidence type="ECO:0000256" key="4">
    <source>
        <dbReference type="ARBA" id="ARBA00022679"/>
    </source>
</evidence>
<evidence type="ECO:0000256" key="7">
    <source>
        <dbReference type="ARBA" id="ARBA00022840"/>
    </source>
</evidence>
<keyword evidence="4" id="KW-0808">Transferase</keyword>
<dbReference type="PANTHER" id="PTHR24421">
    <property type="entry name" value="NITRATE/NITRITE SENSOR PROTEIN NARX-RELATED"/>
    <property type="match status" value="1"/>
</dbReference>
<feature type="domain" description="Histidine kinase/HSP90-like ATPase" evidence="11">
    <location>
        <begin position="342"/>
        <end position="442"/>
    </location>
</feature>
<evidence type="ECO:0000256" key="2">
    <source>
        <dbReference type="ARBA" id="ARBA00012438"/>
    </source>
</evidence>
<dbReference type="CDD" id="cd16917">
    <property type="entry name" value="HATPase_UhpB-NarQ-NarX-like"/>
    <property type="match status" value="1"/>
</dbReference>